<feature type="region of interest" description="Disordered" evidence="1">
    <location>
        <begin position="228"/>
        <end position="272"/>
    </location>
</feature>
<accession>A0A6N3JWQ2</accession>
<feature type="compositionally biased region" description="Low complexity" evidence="1">
    <location>
        <begin position="228"/>
        <end position="242"/>
    </location>
</feature>
<evidence type="ECO:0000313" key="2">
    <source>
        <dbReference type="EMBL" id="AXH89433.1"/>
    </source>
</evidence>
<evidence type="ECO:0008006" key="4">
    <source>
        <dbReference type="Google" id="ProtNLM"/>
    </source>
</evidence>
<evidence type="ECO:0000313" key="3">
    <source>
        <dbReference type="Proteomes" id="UP000253958"/>
    </source>
</evidence>
<dbReference type="AlphaFoldDB" id="A0A6N3JWQ2"/>
<organism evidence="2 3">
    <name type="scientific">Micromonospora aurantiaca</name>
    <name type="common">nom. illeg.</name>
    <dbReference type="NCBI Taxonomy" id="47850"/>
    <lineage>
        <taxon>Bacteria</taxon>
        <taxon>Bacillati</taxon>
        <taxon>Actinomycetota</taxon>
        <taxon>Actinomycetes</taxon>
        <taxon>Micromonosporales</taxon>
        <taxon>Micromonosporaceae</taxon>
        <taxon>Micromonospora</taxon>
    </lineage>
</organism>
<sequence>MPWFKVDDGLHAHMKAVRAGVPAMGLWVLAGSWSSNQLTDGWVPDYIVARLDPDYREHAATLVRAGLWIEDEWDGDKGWRFHQWEEHQPSSESVLAKREAARERMRRIREQRASSSQDVRANVRENFAGSAPNPDPTRPDPTRTSYGSSVGHPDASPPAPPKPRRGTRIPKDFAIDTGMRAWARENAPNVDLPVETANFIDHWTAKSGQDATKVNWNAAWQMWMRKAQQWSGQRTTGTRTSGANRHVDRRNDNPFAGGANATIASQHTGGAR</sequence>
<dbReference type="EMBL" id="CP031263">
    <property type="protein sequence ID" value="AXH89433.1"/>
    <property type="molecule type" value="Genomic_DNA"/>
</dbReference>
<feature type="compositionally biased region" description="Basic and acidic residues" evidence="1">
    <location>
        <begin position="84"/>
        <end position="112"/>
    </location>
</feature>
<reference evidence="2 3" key="1">
    <citation type="submission" date="2018-07" db="EMBL/GenBank/DDBJ databases">
        <authorList>
            <person name="Ye Y."/>
        </authorList>
    </citation>
    <scope>NUCLEOTIDE SEQUENCE [LARGE SCALE GENOMIC DNA]</scope>
    <source>
        <strain evidence="3">H14(2018)</strain>
    </source>
</reference>
<reference evidence="2 3" key="2">
    <citation type="submission" date="2018-08" db="EMBL/GenBank/DDBJ databases">
        <title>Streptomyces kandeliansis sp. nov., an endophytic bacterium isolated from mangrove plant.</title>
        <authorList>
            <person name="Wang R."/>
        </authorList>
    </citation>
    <scope>NUCLEOTIDE SEQUENCE [LARGE SCALE GENOMIC DNA]</scope>
    <source>
        <strain evidence="3">H14(2018)</strain>
    </source>
</reference>
<protein>
    <recommendedName>
        <fullName evidence="4">DUF1376 domain-containing protein</fullName>
    </recommendedName>
</protein>
<proteinExistence type="predicted"/>
<evidence type="ECO:0000256" key="1">
    <source>
        <dbReference type="SAM" id="MobiDB-lite"/>
    </source>
</evidence>
<feature type="compositionally biased region" description="Polar residues" evidence="1">
    <location>
        <begin position="262"/>
        <end position="272"/>
    </location>
</feature>
<dbReference type="RefSeq" id="WP_114918987.1">
    <property type="nucleotide sequence ID" value="NZ_CP031263.1"/>
</dbReference>
<dbReference type="Proteomes" id="UP000253958">
    <property type="component" value="Chromosome"/>
</dbReference>
<feature type="region of interest" description="Disordered" evidence="1">
    <location>
        <begin position="84"/>
        <end position="170"/>
    </location>
</feature>
<name>A0A6N3JWQ2_9ACTN</name>
<gene>
    <name evidence="2" type="ORF">DVH21_05485</name>
</gene>